<dbReference type="OrthoDB" id="629929at2"/>
<dbReference type="PROSITE" id="PS01124">
    <property type="entry name" value="HTH_ARAC_FAMILY_2"/>
    <property type="match status" value="1"/>
</dbReference>
<dbReference type="AlphaFoldDB" id="A0A1G6NP72"/>
<dbReference type="RefSeq" id="WP_090389493.1">
    <property type="nucleotide sequence ID" value="NZ_FMZO01000003.1"/>
</dbReference>
<accession>A0A1G6NP72</accession>
<sequence length="303" mass="35384">MEKPETIEAFYKRINQNTSKLSLHNVGLGLGHFNIFPRSFCSQHTSYSRRDYYKVSYIIGTGKLYYANQWVYIDRPALMFSNPLVPYSWEAESADQAGWFCLFTEDFIRHDERMFSLQDSPLFKAGARPVYFLNEEQQVEISNIFRKMAQEMHSDYTHKFSMLRNYLHLVIHEAMKWCATDRFEKPVNAAARITSLFLELLERQFPIDAPDLVLQLRAPQHYAHQLSVHVNHLNRSVREQTGKTTSAHISDRVLKEAAALLRHSDWNISEIAYSLGFEYPAHFTSFYKKKTGQSPTALRRSIV</sequence>
<dbReference type="SMART" id="SM00342">
    <property type="entry name" value="HTH_ARAC"/>
    <property type="match status" value="1"/>
</dbReference>
<keyword evidence="3" id="KW-0804">Transcription</keyword>
<keyword evidence="6" id="KW-1185">Reference proteome</keyword>
<keyword evidence="2" id="KW-0238">DNA-binding</keyword>
<dbReference type="Gene3D" id="1.10.10.60">
    <property type="entry name" value="Homeodomain-like"/>
    <property type="match status" value="1"/>
</dbReference>
<evidence type="ECO:0000313" key="5">
    <source>
        <dbReference type="EMBL" id="SDC68955.1"/>
    </source>
</evidence>
<dbReference type="Proteomes" id="UP000198757">
    <property type="component" value="Unassembled WGS sequence"/>
</dbReference>
<reference evidence="6" key="1">
    <citation type="submission" date="2016-10" db="EMBL/GenBank/DDBJ databases">
        <authorList>
            <person name="Varghese N."/>
            <person name="Submissions S."/>
        </authorList>
    </citation>
    <scope>NUCLEOTIDE SEQUENCE [LARGE SCALE GENOMIC DNA]</scope>
    <source>
        <strain evidence="6">DSM 25811 / CCM 8410 / LMG 26954 / E90</strain>
    </source>
</reference>
<dbReference type="EMBL" id="FMZO01000003">
    <property type="protein sequence ID" value="SDC68955.1"/>
    <property type="molecule type" value="Genomic_DNA"/>
</dbReference>
<proteinExistence type="predicted"/>
<dbReference type="PANTHER" id="PTHR43280:SF32">
    <property type="entry name" value="TRANSCRIPTIONAL REGULATORY PROTEIN"/>
    <property type="match status" value="1"/>
</dbReference>
<gene>
    <name evidence="5" type="ORF">SAMN04487894_103327</name>
</gene>
<dbReference type="SUPFAM" id="SSF46689">
    <property type="entry name" value="Homeodomain-like"/>
    <property type="match status" value="1"/>
</dbReference>
<protein>
    <submittedName>
        <fullName evidence="5">Helix-turn-helix domain-containing protein</fullName>
    </submittedName>
</protein>
<dbReference type="GO" id="GO:0003700">
    <property type="term" value="F:DNA-binding transcription factor activity"/>
    <property type="evidence" value="ECO:0007669"/>
    <property type="project" value="InterPro"/>
</dbReference>
<evidence type="ECO:0000313" key="6">
    <source>
        <dbReference type="Proteomes" id="UP000198757"/>
    </source>
</evidence>
<dbReference type="Pfam" id="PF12833">
    <property type="entry name" value="HTH_18"/>
    <property type="match status" value="1"/>
</dbReference>
<dbReference type="STRING" id="1285928.SAMN04487894_103327"/>
<dbReference type="GO" id="GO:0043565">
    <property type="term" value="F:sequence-specific DNA binding"/>
    <property type="evidence" value="ECO:0007669"/>
    <property type="project" value="InterPro"/>
</dbReference>
<name>A0A1G6NP72_NIADE</name>
<evidence type="ECO:0000256" key="2">
    <source>
        <dbReference type="ARBA" id="ARBA00023125"/>
    </source>
</evidence>
<keyword evidence="1" id="KW-0805">Transcription regulation</keyword>
<evidence type="ECO:0000256" key="3">
    <source>
        <dbReference type="ARBA" id="ARBA00023163"/>
    </source>
</evidence>
<evidence type="ECO:0000256" key="1">
    <source>
        <dbReference type="ARBA" id="ARBA00023015"/>
    </source>
</evidence>
<organism evidence="5 6">
    <name type="scientific">Niabella drilacis (strain DSM 25811 / CCM 8410 / CCUG 62505 / LMG 26954 / E90)</name>
    <dbReference type="NCBI Taxonomy" id="1285928"/>
    <lineage>
        <taxon>Bacteria</taxon>
        <taxon>Pseudomonadati</taxon>
        <taxon>Bacteroidota</taxon>
        <taxon>Chitinophagia</taxon>
        <taxon>Chitinophagales</taxon>
        <taxon>Chitinophagaceae</taxon>
        <taxon>Niabella</taxon>
    </lineage>
</organism>
<feature type="domain" description="HTH araC/xylS-type" evidence="4">
    <location>
        <begin position="223"/>
        <end position="301"/>
    </location>
</feature>
<dbReference type="InterPro" id="IPR009057">
    <property type="entry name" value="Homeodomain-like_sf"/>
</dbReference>
<dbReference type="InterPro" id="IPR018060">
    <property type="entry name" value="HTH_AraC"/>
</dbReference>
<evidence type="ECO:0000259" key="4">
    <source>
        <dbReference type="PROSITE" id="PS01124"/>
    </source>
</evidence>
<dbReference type="PANTHER" id="PTHR43280">
    <property type="entry name" value="ARAC-FAMILY TRANSCRIPTIONAL REGULATOR"/>
    <property type="match status" value="1"/>
</dbReference>